<evidence type="ECO:0000256" key="7">
    <source>
        <dbReference type="ARBA" id="ARBA00023180"/>
    </source>
</evidence>
<dbReference type="InterPro" id="IPR028082">
    <property type="entry name" value="Peripla_BP_I"/>
</dbReference>
<dbReference type="Pfam" id="PF01094">
    <property type="entry name" value="ANF_receptor"/>
    <property type="match status" value="1"/>
</dbReference>
<reference evidence="11 12" key="1">
    <citation type="submission" date="2022-05" db="EMBL/GenBank/DDBJ databases">
        <authorList>
            <consortium name="Genoscope - CEA"/>
            <person name="William W."/>
        </authorList>
    </citation>
    <scope>NUCLEOTIDE SEQUENCE [LARGE SCALE GENOMIC DNA]</scope>
</reference>
<sequence>IVNNLAIISRLAVSVRRSDLVLPILGSDKSNVHLRRIIKIVLVINLASYLTKYIWKLIRQSTLLRVIPKMSSTAVISFLGIVLVFGSLKCNANKTDLYILQMVASFDKIPCKGMTLAYDVAKNSSSFKSFFEKYEIKMNCSLTLGDPGFAVLIMAKAFEVQETYPLIVLGPHTSKEASAVLQVVNVYRKLMITFLETTVKLEELVTDSFAFTFLPTAFSFNPPKIKFMNYFKWKRAAVVYDFLTDEGANVKVVEDLAATASSNLTSPRFKLTFEPINPQQNVAEGEVFESIKNSLQSLRERDYKIFIGEFGDIAAALVFCELYKMGMYGPEFVWILNPNVGTVDEWVIYASNTKNKIETQEQLCNKTQYQKALNRAFTFKALMIREDDNFTTSSNLTVSEAFSRLGINDLSNDKTKNLATTSFDAMWGTMLAIKGASETKNVSDKLGKNTYLESQEVSEFLVKKLTELNFQGLTGPVSFNPGKRRKDFIIVLQQYRDKEEKWVNVGEFFVNESGQLNLKFYEGMEKTLWEDGRVPSDRSLITTQRMDTPRALFIIFSTLASFGIVLGIIFMVFNRYYRDCKFIRLSVPMFNDIIVLGCIMCLSTIYLFGIRKVNDANRTMPRICKARAWLLNIGFSLAFGAMFIKTWRVYKIYTNISLRLFNLLTSKMFEIYQLGLSDWRILAMVFGIVVIDVVLLVAWELTDPLQHEEAVVDKKNDPGDHFKIIMSTINTCTGKNVEMWVALIYVSKGILLLYGLFLAYQTRNVVYAHLNDSRIIGICVYNVVVLSTIGAFLALILKNEQYVELYSALSVCISFPAAATISLIFIPKVKP</sequence>
<protein>
    <recommendedName>
        <fullName evidence="10">G-protein coupled receptors family 3 profile domain-containing protein</fullName>
    </recommendedName>
</protein>
<feature type="transmembrane region" description="Helical" evidence="9">
    <location>
        <begin position="681"/>
        <end position="699"/>
    </location>
</feature>
<feature type="transmembrane region" description="Helical" evidence="9">
    <location>
        <begin position="585"/>
        <end position="609"/>
    </location>
</feature>
<keyword evidence="5 9" id="KW-0472">Membrane</keyword>
<feature type="transmembrane region" description="Helical" evidence="9">
    <location>
        <begin position="551"/>
        <end position="573"/>
    </location>
</feature>
<feature type="transmembrane region" description="Helical" evidence="9">
    <location>
        <begin position="629"/>
        <end position="650"/>
    </location>
</feature>
<evidence type="ECO:0000256" key="4">
    <source>
        <dbReference type="ARBA" id="ARBA00023040"/>
    </source>
</evidence>
<keyword evidence="3 9" id="KW-1133">Transmembrane helix</keyword>
<name>A0ABN8NB86_9CNID</name>
<evidence type="ECO:0000256" key="1">
    <source>
        <dbReference type="ARBA" id="ARBA00004141"/>
    </source>
</evidence>
<keyword evidence="6" id="KW-0675">Receptor</keyword>
<feature type="transmembrane region" description="Helical" evidence="9">
    <location>
        <begin position="37"/>
        <end position="55"/>
    </location>
</feature>
<organism evidence="11 12">
    <name type="scientific">Porites lobata</name>
    <dbReference type="NCBI Taxonomy" id="104759"/>
    <lineage>
        <taxon>Eukaryota</taxon>
        <taxon>Metazoa</taxon>
        <taxon>Cnidaria</taxon>
        <taxon>Anthozoa</taxon>
        <taxon>Hexacorallia</taxon>
        <taxon>Scleractinia</taxon>
        <taxon>Fungiina</taxon>
        <taxon>Poritidae</taxon>
        <taxon>Porites</taxon>
    </lineage>
</organism>
<dbReference type="PRINTS" id="PR01176">
    <property type="entry name" value="GABABRECEPTR"/>
</dbReference>
<dbReference type="CDD" id="cd15047">
    <property type="entry name" value="7tmC_GABA-B-like"/>
    <property type="match status" value="1"/>
</dbReference>
<accession>A0ABN8NB86</accession>
<evidence type="ECO:0000256" key="5">
    <source>
        <dbReference type="ARBA" id="ARBA00023136"/>
    </source>
</evidence>
<keyword evidence="12" id="KW-1185">Reference proteome</keyword>
<dbReference type="PRINTS" id="PR01177">
    <property type="entry name" value="GABAB1RECPTR"/>
</dbReference>
<keyword evidence="7" id="KW-0325">Glycoprotein</keyword>
<comment type="subcellular location">
    <subcellularLocation>
        <location evidence="1">Membrane</location>
        <topology evidence="1">Multi-pass membrane protein</topology>
    </subcellularLocation>
</comment>
<dbReference type="InterPro" id="IPR001828">
    <property type="entry name" value="ANF_lig-bd_rcpt"/>
</dbReference>
<dbReference type="PANTHER" id="PTHR10519">
    <property type="entry name" value="GABA-B RECEPTOR"/>
    <property type="match status" value="1"/>
</dbReference>
<feature type="domain" description="G-protein coupled receptors family 3 profile" evidence="10">
    <location>
        <begin position="623"/>
        <end position="831"/>
    </location>
</feature>
<comment type="caution">
    <text evidence="11">The sequence shown here is derived from an EMBL/GenBank/DDBJ whole genome shotgun (WGS) entry which is preliminary data.</text>
</comment>
<dbReference type="PROSITE" id="PS50259">
    <property type="entry name" value="G_PROTEIN_RECEP_F3_4"/>
    <property type="match status" value="1"/>
</dbReference>
<dbReference type="InterPro" id="IPR017978">
    <property type="entry name" value="GPCR_3_C"/>
</dbReference>
<evidence type="ECO:0000256" key="3">
    <source>
        <dbReference type="ARBA" id="ARBA00022989"/>
    </source>
</evidence>
<feature type="transmembrane region" description="Helical" evidence="9">
    <location>
        <begin position="67"/>
        <end position="88"/>
    </location>
</feature>
<dbReference type="Pfam" id="PF00003">
    <property type="entry name" value="7tm_3"/>
    <property type="match status" value="1"/>
</dbReference>
<gene>
    <name evidence="11" type="ORF">PLOB_00006478</name>
</gene>
<feature type="transmembrane region" description="Helical" evidence="9">
    <location>
        <begin position="803"/>
        <end position="826"/>
    </location>
</feature>
<dbReference type="SUPFAM" id="SSF53822">
    <property type="entry name" value="Periplasmic binding protein-like I"/>
    <property type="match status" value="1"/>
</dbReference>
<evidence type="ECO:0000313" key="11">
    <source>
        <dbReference type="EMBL" id="CAH3045569.1"/>
    </source>
</evidence>
<proteinExistence type="predicted"/>
<dbReference type="InterPro" id="IPR002455">
    <property type="entry name" value="GPCR3_GABA-B"/>
</dbReference>
<dbReference type="Gene3D" id="3.40.50.2300">
    <property type="match status" value="2"/>
</dbReference>
<feature type="transmembrane region" description="Helical" evidence="9">
    <location>
        <begin position="775"/>
        <end position="797"/>
    </location>
</feature>
<dbReference type="PANTHER" id="PTHR10519:SF74">
    <property type="entry name" value="GAMMA-AMINOBUTYRIC ACID TYPE B RECEPTOR SUBUNIT 2"/>
    <property type="match status" value="1"/>
</dbReference>
<evidence type="ECO:0000256" key="9">
    <source>
        <dbReference type="SAM" id="Phobius"/>
    </source>
</evidence>
<keyword evidence="2 9" id="KW-0812">Transmembrane</keyword>
<keyword evidence="8" id="KW-0807">Transducer</keyword>
<evidence type="ECO:0000256" key="2">
    <source>
        <dbReference type="ARBA" id="ARBA00022692"/>
    </source>
</evidence>
<feature type="non-terminal residue" evidence="11">
    <location>
        <position position="831"/>
    </location>
</feature>
<evidence type="ECO:0000259" key="10">
    <source>
        <dbReference type="PROSITE" id="PS50259"/>
    </source>
</evidence>
<evidence type="ECO:0000256" key="8">
    <source>
        <dbReference type="ARBA" id="ARBA00023224"/>
    </source>
</evidence>
<keyword evidence="4" id="KW-0297">G-protein coupled receptor</keyword>
<feature type="transmembrane region" description="Helical" evidence="9">
    <location>
        <begin position="739"/>
        <end position="760"/>
    </location>
</feature>
<feature type="non-terminal residue" evidence="11">
    <location>
        <position position="1"/>
    </location>
</feature>
<dbReference type="EMBL" id="CALNXK010000013">
    <property type="protein sequence ID" value="CAH3045569.1"/>
    <property type="molecule type" value="Genomic_DNA"/>
</dbReference>
<evidence type="ECO:0000256" key="6">
    <source>
        <dbReference type="ARBA" id="ARBA00023170"/>
    </source>
</evidence>
<dbReference type="Proteomes" id="UP001159405">
    <property type="component" value="Unassembled WGS sequence"/>
</dbReference>
<evidence type="ECO:0000313" key="12">
    <source>
        <dbReference type="Proteomes" id="UP001159405"/>
    </source>
</evidence>